<dbReference type="Proteomes" id="UP000694415">
    <property type="component" value="Unplaced"/>
</dbReference>
<dbReference type="GeneTree" id="ENSGT00940000177949"/>
<protein>
    <submittedName>
        <fullName evidence="1">Uncharacterized protein</fullName>
    </submittedName>
</protein>
<sequence>MEAIKKKMKMPRLEKQNAIDGAEQVEVHKKSAKDKCKQVRALCCAVHCAVLCCLWAVQHPLCGDLFCCLRLDLHKGLGLRKGNQVCGSIFH</sequence>
<proteinExistence type="predicted"/>
<evidence type="ECO:0000313" key="1">
    <source>
        <dbReference type="Ensembl" id="ENSMSIP00000028231.1"/>
    </source>
</evidence>
<dbReference type="Gene3D" id="1.20.5.1160">
    <property type="entry name" value="Vasodilator-stimulated phosphoprotein"/>
    <property type="match status" value="1"/>
</dbReference>
<dbReference type="AlphaFoldDB" id="A0A8C6N1F6"/>
<dbReference type="Ensembl" id="ENSMSIT00000035600.1">
    <property type="protein sequence ID" value="ENSMSIP00000028231.1"/>
    <property type="gene ID" value="ENSMSIG00000023766.1"/>
</dbReference>
<keyword evidence="2" id="KW-1185">Reference proteome</keyword>
<organism evidence="1 2">
    <name type="scientific">Mus spicilegus</name>
    <name type="common">Mound-building mouse</name>
    <dbReference type="NCBI Taxonomy" id="10103"/>
    <lineage>
        <taxon>Eukaryota</taxon>
        <taxon>Metazoa</taxon>
        <taxon>Chordata</taxon>
        <taxon>Craniata</taxon>
        <taxon>Vertebrata</taxon>
        <taxon>Euteleostomi</taxon>
        <taxon>Mammalia</taxon>
        <taxon>Eutheria</taxon>
        <taxon>Euarchontoglires</taxon>
        <taxon>Glires</taxon>
        <taxon>Rodentia</taxon>
        <taxon>Myomorpha</taxon>
        <taxon>Muroidea</taxon>
        <taxon>Muridae</taxon>
        <taxon>Murinae</taxon>
        <taxon>Mus</taxon>
        <taxon>Mus</taxon>
    </lineage>
</organism>
<accession>A0A8C6N1F6</accession>
<reference evidence="1" key="2">
    <citation type="submission" date="2025-09" db="UniProtKB">
        <authorList>
            <consortium name="Ensembl"/>
        </authorList>
    </citation>
    <scope>IDENTIFICATION</scope>
</reference>
<reference evidence="1" key="1">
    <citation type="submission" date="2025-08" db="UniProtKB">
        <authorList>
            <consortium name="Ensembl"/>
        </authorList>
    </citation>
    <scope>IDENTIFICATION</scope>
</reference>
<dbReference type="SUPFAM" id="SSF57997">
    <property type="entry name" value="Tropomyosin"/>
    <property type="match status" value="1"/>
</dbReference>
<evidence type="ECO:0000313" key="2">
    <source>
        <dbReference type="Proteomes" id="UP000694415"/>
    </source>
</evidence>
<name>A0A8C6N1F6_MUSSI</name>